<dbReference type="EMBL" id="FOVC01000001">
    <property type="protein sequence ID" value="SFM94617.1"/>
    <property type="molecule type" value="Genomic_DNA"/>
</dbReference>
<dbReference type="Gene3D" id="3.40.50.300">
    <property type="entry name" value="P-loop containing nucleotide triphosphate hydrolases"/>
    <property type="match status" value="1"/>
</dbReference>
<dbReference type="PANTHER" id="PTHR42734">
    <property type="entry name" value="METAL TRANSPORT SYSTEM ATP-BINDING PROTEIN TM_0124-RELATED"/>
    <property type="match status" value="1"/>
</dbReference>
<keyword evidence="2" id="KW-0067">ATP-binding</keyword>
<reference evidence="3" key="1">
    <citation type="submission" date="2016-10" db="EMBL/GenBank/DDBJ databases">
        <authorList>
            <person name="Varghese N."/>
            <person name="Submissions S."/>
        </authorList>
    </citation>
    <scope>NUCLEOTIDE SEQUENCE [LARGE SCALE GENOMIC DNA]</scope>
    <source>
        <strain evidence="3">N6PO6</strain>
    </source>
</reference>
<name>A0A1I4V024_9GAMM</name>
<accession>A0A1I4V024</accession>
<dbReference type="SUPFAM" id="SSF52540">
    <property type="entry name" value="P-loop containing nucleoside triphosphate hydrolases"/>
    <property type="match status" value="1"/>
</dbReference>
<evidence type="ECO:0000313" key="2">
    <source>
        <dbReference type="EMBL" id="SFM94617.1"/>
    </source>
</evidence>
<keyword evidence="3" id="KW-1185">Reference proteome</keyword>
<sequence length="106" mass="11453">MLLLDEPLSGLDVAQQAAFNALLSPVLSSGVSVVMCSHDLNHTLHHAHSVWMLRDGEVVAEGDTGEVMTTDSLQSLYGIAFYQAQLAQQRWLLAEALSSESDNNQG</sequence>
<keyword evidence="2" id="KW-0547">Nucleotide-binding</keyword>
<dbReference type="Proteomes" id="UP000242222">
    <property type="component" value="Unassembled WGS sequence"/>
</dbReference>
<protein>
    <submittedName>
        <fullName evidence="2">Vitamin B12 transport system ATP-binding protein</fullName>
    </submittedName>
</protein>
<evidence type="ECO:0000313" key="3">
    <source>
        <dbReference type="Proteomes" id="UP000242222"/>
    </source>
</evidence>
<proteinExistence type="predicted"/>
<dbReference type="AlphaFoldDB" id="A0A1I4V024"/>
<dbReference type="InterPro" id="IPR027417">
    <property type="entry name" value="P-loop_NTPase"/>
</dbReference>
<dbReference type="InterPro" id="IPR050153">
    <property type="entry name" value="Metal_Ion_Import_ABC"/>
</dbReference>
<dbReference type="GO" id="GO:0005524">
    <property type="term" value="F:ATP binding"/>
    <property type="evidence" value="ECO:0007669"/>
    <property type="project" value="UniProtKB-KW"/>
</dbReference>
<dbReference type="STRING" id="1367852.SAMN05216516_101464"/>
<gene>
    <name evidence="2" type="ORF">SAMN05216516_101464</name>
</gene>
<organism evidence="2 3">
    <name type="scientific">Izhakiella capsodis</name>
    <dbReference type="NCBI Taxonomy" id="1367852"/>
    <lineage>
        <taxon>Bacteria</taxon>
        <taxon>Pseudomonadati</taxon>
        <taxon>Pseudomonadota</taxon>
        <taxon>Gammaproteobacteria</taxon>
        <taxon>Enterobacterales</taxon>
        <taxon>Erwiniaceae</taxon>
        <taxon>Izhakiella</taxon>
    </lineage>
</organism>
<dbReference type="PANTHER" id="PTHR42734:SF18">
    <property type="entry name" value="VITAMIN B12 IMPORT ATP-BINDING PROTEIN BTUD"/>
    <property type="match status" value="1"/>
</dbReference>
<keyword evidence="1" id="KW-0813">Transport</keyword>
<evidence type="ECO:0000256" key="1">
    <source>
        <dbReference type="ARBA" id="ARBA00022448"/>
    </source>
</evidence>